<dbReference type="AlphaFoldDB" id="A0A8H4REX3"/>
<dbReference type="InterPro" id="IPR013087">
    <property type="entry name" value="Znf_C2H2_type"/>
</dbReference>
<dbReference type="EMBL" id="JAAMPI010000971">
    <property type="protein sequence ID" value="KAF4627429.1"/>
    <property type="molecule type" value="Genomic_DNA"/>
</dbReference>
<name>A0A8H4REX3_9HELO</name>
<keyword evidence="1" id="KW-0862">Zinc</keyword>
<evidence type="ECO:0000259" key="3">
    <source>
        <dbReference type="PROSITE" id="PS50157"/>
    </source>
</evidence>
<protein>
    <recommendedName>
        <fullName evidence="3">C2H2-type domain-containing protein</fullName>
    </recommendedName>
</protein>
<dbReference type="PROSITE" id="PS00028">
    <property type="entry name" value="ZINC_FINGER_C2H2_1"/>
    <property type="match status" value="1"/>
</dbReference>
<sequence>MASSKEIQHSSRPLSQHRLSMSTHAGSLPKSHSRNHSHSVSSGSLISSHRVSRRKSVSNNTASNVAAMVAAVREAGDTSLGMPITNRRNTMSKSASARSAALGSLPSPPASLPSHKIRMTSSGKSDRGESAIDDDMNEDMEEDDENSFKQSRMRRASEGQHLMKDGKKSNGGDLKCDKCGKGYKHSSCLTKHLWEHTPEWSYTSKLLISKHQQDSASPAASGTSDPNDRASSADTTPPPQAEMSNTYSSGSYTGRHKRYSSGYGFSRSYQSAPSANSLQSGSVPIGSGFGHYRQPSHEHRPLSSGISRNHEDDGLAAAVELLSCSFGSAGTPRTIPVTLPEDAPPVPHIPAQYLSQNSYSATSLTPNQHPRQPESYTRHRVHLDGDVKMEESEESVADDDDYDQRSRGRSDEDDDGVFGRMEE</sequence>
<dbReference type="OrthoDB" id="2152896at2759"/>
<feature type="compositionally biased region" description="Polar residues" evidence="2">
    <location>
        <begin position="214"/>
        <end position="235"/>
    </location>
</feature>
<feature type="region of interest" description="Disordered" evidence="2">
    <location>
        <begin position="1"/>
        <end position="60"/>
    </location>
</feature>
<feature type="region of interest" description="Disordered" evidence="2">
    <location>
        <begin position="361"/>
        <end position="423"/>
    </location>
</feature>
<dbReference type="PROSITE" id="PS50157">
    <property type="entry name" value="ZINC_FINGER_C2H2_2"/>
    <property type="match status" value="1"/>
</dbReference>
<feature type="region of interest" description="Disordered" evidence="2">
    <location>
        <begin position="80"/>
        <end position="175"/>
    </location>
</feature>
<feature type="region of interest" description="Disordered" evidence="2">
    <location>
        <begin position="270"/>
        <end position="309"/>
    </location>
</feature>
<accession>A0A8H4REX3</accession>
<keyword evidence="1" id="KW-0863">Zinc-finger</keyword>
<dbReference type="Proteomes" id="UP000566819">
    <property type="component" value="Unassembled WGS sequence"/>
</dbReference>
<evidence type="ECO:0000313" key="5">
    <source>
        <dbReference type="Proteomes" id="UP000566819"/>
    </source>
</evidence>
<keyword evidence="5" id="KW-1185">Reference proteome</keyword>
<feature type="compositionally biased region" description="Acidic residues" evidence="2">
    <location>
        <begin position="391"/>
        <end position="402"/>
    </location>
</feature>
<evidence type="ECO:0000256" key="2">
    <source>
        <dbReference type="SAM" id="MobiDB-lite"/>
    </source>
</evidence>
<proteinExistence type="predicted"/>
<keyword evidence="1" id="KW-0479">Metal-binding</keyword>
<organism evidence="4 5">
    <name type="scientific">Cudoniella acicularis</name>
    <dbReference type="NCBI Taxonomy" id="354080"/>
    <lineage>
        <taxon>Eukaryota</taxon>
        <taxon>Fungi</taxon>
        <taxon>Dikarya</taxon>
        <taxon>Ascomycota</taxon>
        <taxon>Pezizomycotina</taxon>
        <taxon>Leotiomycetes</taxon>
        <taxon>Helotiales</taxon>
        <taxon>Tricladiaceae</taxon>
        <taxon>Cudoniella</taxon>
    </lineage>
</organism>
<gene>
    <name evidence="4" type="ORF">G7Y89_g10726</name>
</gene>
<evidence type="ECO:0000256" key="1">
    <source>
        <dbReference type="PROSITE-ProRule" id="PRU00042"/>
    </source>
</evidence>
<feature type="compositionally biased region" description="Polar residues" evidence="2">
    <location>
        <begin position="242"/>
        <end position="252"/>
    </location>
</feature>
<feature type="compositionally biased region" description="Acidic residues" evidence="2">
    <location>
        <begin position="131"/>
        <end position="145"/>
    </location>
</feature>
<feature type="compositionally biased region" description="Polar residues" evidence="2">
    <location>
        <begin position="361"/>
        <end position="370"/>
    </location>
</feature>
<feature type="compositionally biased region" description="Polar residues" evidence="2">
    <location>
        <begin position="1"/>
        <end position="25"/>
    </location>
</feature>
<reference evidence="4 5" key="1">
    <citation type="submission" date="2020-03" db="EMBL/GenBank/DDBJ databases">
        <title>Draft Genome Sequence of Cudoniella acicularis.</title>
        <authorList>
            <person name="Buettner E."/>
            <person name="Kellner H."/>
        </authorList>
    </citation>
    <scope>NUCLEOTIDE SEQUENCE [LARGE SCALE GENOMIC DNA]</scope>
    <source>
        <strain evidence="4 5">DSM 108380</strain>
    </source>
</reference>
<comment type="caution">
    <text evidence="4">The sequence shown here is derived from an EMBL/GenBank/DDBJ whole genome shotgun (WGS) entry which is preliminary data.</text>
</comment>
<dbReference type="GO" id="GO:0008270">
    <property type="term" value="F:zinc ion binding"/>
    <property type="evidence" value="ECO:0007669"/>
    <property type="project" value="UniProtKB-KW"/>
</dbReference>
<feature type="region of interest" description="Disordered" evidence="2">
    <location>
        <begin position="211"/>
        <end position="253"/>
    </location>
</feature>
<dbReference type="InterPro" id="IPR036236">
    <property type="entry name" value="Znf_C2H2_sf"/>
</dbReference>
<feature type="compositionally biased region" description="Polar residues" evidence="2">
    <location>
        <begin position="272"/>
        <end position="282"/>
    </location>
</feature>
<feature type="compositionally biased region" description="Basic and acidic residues" evidence="2">
    <location>
        <begin position="155"/>
        <end position="175"/>
    </location>
</feature>
<feature type="compositionally biased region" description="Low complexity" evidence="2">
    <location>
        <begin position="38"/>
        <end position="49"/>
    </location>
</feature>
<dbReference type="SUPFAM" id="SSF57667">
    <property type="entry name" value="beta-beta-alpha zinc fingers"/>
    <property type="match status" value="1"/>
</dbReference>
<evidence type="ECO:0000313" key="4">
    <source>
        <dbReference type="EMBL" id="KAF4627429.1"/>
    </source>
</evidence>
<feature type="domain" description="C2H2-type" evidence="3">
    <location>
        <begin position="174"/>
        <end position="201"/>
    </location>
</feature>
<feature type="compositionally biased region" description="Low complexity" evidence="2">
    <location>
        <begin position="92"/>
        <end position="105"/>
    </location>
</feature>